<protein>
    <recommendedName>
        <fullName evidence="6">Serpentine receptor class gamma</fullName>
    </recommendedName>
</protein>
<feature type="transmembrane region" description="Helical" evidence="6">
    <location>
        <begin position="207"/>
        <end position="230"/>
    </location>
</feature>
<organism evidence="7 8">
    <name type="scientific">Steinernema hermaphroditum</name>
    <dbReference type="NCBI Taxonomy" id="289476"/>
    <lineage>
        <taxon>Eukaryota</taxon>
        <taxon>Metazoa</taxon>
        <taxon>Ecdysozoa</taxon>
        <taxon>Nematoda</taxon>
        <taxon>Chromadorea</taxon>
        <taxon>Rhabditida</taxon>
        <taxon>Tylenchina</taxon>
        <taxon>Panagrolaimomorpha</taxon>
        <taxon>Strongyloidoidea</taxon>
        <taxon>Steinernematidae</taxon>
        <taxon>Steinernema</taxon>
    </lineage>
</organism>
<dbReference type="GO" id="GO:0004888">
    <property type="term" value="F:transmembrane signaling receptor activity"/>
    <property type="evidence" value="ECO:0007669"/>
    <property type="project" value="InterPro"/>
</dbReference>
<dbReference type="EMBL" id="JAUCMV010000001">
    <property type="protein sequence ID" value="KAK0424121.1"/>
    <property type="molecule type" value="Genomic_DNA"/>
</dbReference>
<comment type="caution">
    <text evidence="7">The sequence shown here is derived from an EMBL/GenBank/DDBJ whole genome shotgun (WGS) entry which is preliminary data.</text>
</comment>
<feature type="transmembrane region" description="Helical" evidence="6">
    <location>
        <begin position="82"/>
        <end position="103"/>
    </location>
</feature>
<evidence type="ECO:0000256" key="4">
    <source>
        <dbReference type="ARBA" id="ARBA00022989"/>
    </source>
</evidence>
<feature type="transmembrane region" description="Helical" evidence="6">
    <location>
        <begin position="53"/>
        <end position="70"/>
    </location>
</feature>
<comment type="subcellular location">
    <subcellularLocation>
        <location evidence="1">Membrane</location>
        <topology evidence="1">Multi-pass membrane protein</topology>
    </subcellularLocation>
</comment>
<evidence type="ECO:0000256" key="3">
    <source>
        <dbReference type="ARBA" id="ARBA00022692"/>
    </source>
</evidence>
<dbReference type="InterPro" id="IPR000609">
    <property type="entry name" value="7TM_GPCR_serpentine_rcpt_Srg"/>
</dbReference>
<proteinExistence type="inferred from homology"/>
<evidence type="ECO:0000256" key="6">
    <source>
        <dbReference type="RuleBase" id="RU280813"/>
    </source>
</evidence>
<keyword evidence="8" id="KW-1185">Reference proteome</keyword>
<keyword evidence="5 6" id="KW-0472">Membrane</keyword>
<feature type="transmembrane region" description="Helical" evidence="6">
    <location>
        <begin position="16"/>
        <end position="41"/>
    </location>
</feature>
<dbReference type="GO" id="GO:0016020">
    <property type="term" value="C:membrane"/>
    <property type="evidence" value="ECO:0007669"/>
    <property type="project" value="UniProtKB-SubCell"/>
</dbReference>
<evidence type="ECO:0000313" key="7">
    <source>
        <dbReference type="EMBL" id="KAK0424121.1"/>
    </source>
</evidence>
<evidence type="ECO:0000256" key="5">
    <source>
        <dbReference type="ARBA" id="ARBA00023136"/>
    </source>
</evidence>
<comment type="similarity">
    <text evidence="2 6">Belongs to the nematode receptor-like protein srg family.</text>
</comment>
<evidence type="ECO:0000313" key="8">
    <source>
        <dbReference type="Proteomes" id="UP001175271"/>
    </source>
</evidence>
<keyword evidence="3 6" id="KW-0812">Transmembrane</keyword>
<dbReference type="Proteomes" id="UP001175271">
    <property type="component" value="Unassembled WGS sequence"/>
</dbReference>
<sequence length="244" mass="27816">MSAHLLRSPPTMNAEIAMFAVSLLYGIPSFLLYVVILFQLVRPKYQKHFDNPFFYLCFLIGVVFLIYIAMNTKDNARVMMLFSLLPWVNDFKFLSPAWVLLIVSTAIREAVLHAIPFTLFGFFFRLFLGLLVGLLFGLIRAFFGALFRALPGLLSRPPSRSGRRGMHVDNHGDGEVLVEVVVSTRDATNTTLLHPDRLKPKRDFSKFAVLLTSFFIFLIFIIFCSFMVVLHARTDEPDEPSNKT</sequence>
<dbReference type="AlphaFoldDB" id="A0AA39IIC5"/>
<reference evidence="7" key="1">
    <citation type="submission" date="2023-06" db="EMBL/GenBank/DDBJ databases">
        <title>Genomic analysis of the entomopathogenic nematode Steinernema hermaphroditum.</title>
        <authorList>
            <person name="Schwarz E.M."/>
            <person name="Heppert J.K."/>
            <person name="Baniya A."/>
            <person name="Schwartz H.T."/>
            <person name="Tan C.-H."/>
            <person name="Antoshechkin I."/>
            <person name="Sternberg P.W."/>
            <person name="Goodrich-Blair H."/>
            <person name="Dillman A.R."/>
        </authorList>
    </citation>
    <scope>NUCLEOTIDE SEQUENCE</scope>
    <source>
        <strain evidence="7">PS9179</strain>
        <tissue evidence="7">Whole animal</tissue>
    </source>
</reference>
<accession>A0AA39IIC5</accession>
<name>A0AA39IIC5_9BILA</name>
<evidence type="ECO:0000256" key="1">
    <source>
        <dbReference type="ARBA" id="ARBA00004141"/>
    </source>
</evidence>
<dbReference type="GO" id="GO:0007606">
    <property type="term" value="P:sensory perception of chemical stimulus"/>
    <property type="evidence" value="ECO:0007669"/>
    <property type="project" value="UniProtKB-UniRule"/>
</dbReference>
<dbReference type="Pfam" id="PF02118">
    <property type="entry name" value="Srg"/>
    <property type="match status" value="1"/>
</dbReference>
<keyword evidence="4 6" id="KW-1133">Transmembrane helix</keyword>
<gene>
    <name evidence="7" type="ORF">QR680_008504</name>
</gene>
<evidence type="ECO:0000256" key="2">
    <source>
        <dbReference type="ARBA" id="ARBA00005692"/>
    </source>
</evidence>
<feature type="transmembrane region" description="Helical" evidence="6">
    <location>
        <begin position="110"/>
        <end position="128"/>
    </location>
</feature>
<comment type="caution">
    <text evidence="6">Lacks conserved residue(s) required for the propagation of feature annotation.</text>
</comment>